<reference evidence="4" key="2">
    <citation type="submission" date="2021-11" db="EMBL/GenBank/DDBJ databases">
        <authorList>
            <consortium name="Genoscope - CEA"/>
            <person name="William W."/>
        </authorList>
    </citation>
    <scope>NUCLEOTIDE SEQUENCE</scope>
</reference>
<dbReference type="Gene3D" id="3.10.20.90">
    <property type="entry name" value="Phosphatidylinositol 3-kinase Catalytic Subunit, Chain A, domain 1"/>
    <property type="match status" value="1"/>
</dbReference>
<dbReference type="Proteomes" id="UP000789595">
    <property type="component" value="Unassembled WGS sequence"/>
</dbReference>
<dbReference type="AlphaFoldDB" id="A0A7S4ECR6"/>
<dbReference type="OrthoDB" id="10254930at2759"/>
<evidence type="ECO:0000256" key="1">
    <source>
        <dbReference type="SAM" id="MobiDB-lite"/>
    </source>
</evidence>
<organism evidence="3">
    <name type="scientific">Pelagomonas calceolata</name>
    <dbReference type="NCBI Taxonomy" id="35677"/>
    <lineage>
        <taxon>Eukaryota</taxon>
        <taxon>Sar</taxon>
        <taxon>Stramenopiles</taxon>
        <taxon>Ochrophyta</taxon>
        <taxon>Pelagophyceae</taxon>
        <taxon>Pelagomonadales</taxon>
        <taxon>Pelagomonadaceae</taxon>
        <taxon>Pelagomonas</taxon>
    </lineage>
</organism>
<sequence>MFGLVEPEGLKTLEAMGFPRDAAKAALTAHNGDVAAAAQQLSQPSVEDKCRSIASRLAKADAAAAAEVAELLTNVAANPRDQRHTIILLGGTAPLQSALRAGQNAGVELLIEAGYRRHDASTLSLTRADPARLYAAKSALDAARTSSPGRQGRNKALQAQASREARAAAAKSFASVQEPRGGCVLTFADGSGAKFATRRFDGDDTLDRVVRFLATCEVGCPPDGDGWRVVAETTPPSFWCDGWVLSDKTTRDEQIFTVKDLPRTLQSLQLWPSATLVVESADDDVVLTKPQRVRPPSPTKGHRLGPKPKPSDLFKRVTARHDPRDLSGADKPRGRVAVSADKVPGLGRLLAMGFPEAKARDALRRANGDVNAAVAALL</sequence>
<feature type="region of interest" description="Disordered" evidence="1">
    <location>
        <begin position="290"/>
        <end position="314"/>
    </location>
</feature>
<evidence type="ECO:0000313" key="3">
    <source>
        <dbReference type="EMBL" id="CAE0704064.1"/>
    </source>
</evidence>
<evidence type="ECO:0000259" key="2">
    <source>
        <dbReference type="PROSITE" id="PS50030"/>
    </source>
</evidence>
<dbReference type="InterPro" id="IPR009060">
    <property type="entry name" value="UBA-like_sf"/>
</dbReference>
<dbReference type="CDD" id="cd14270">
    <property type="entry name" value="UBA"/>
    <property type="match status" value="1"/>
</dbReference>
<gene>
    <name evidence="3" type="ORF">PCAL00307_LOCUS19512</name>
    <name evidence="4" type="ORF">PECAL_5P05370</name>
</gene>
<dbReference type="SUPFAM" id="SSF46934">
    <property type="entry name" value="UBA-like"/>
    <property type="match status" value="2"/>
</dbReference>
<name>A0A7S4ECR6_9STRA</name>
<keyword evidence="5" id="KW-1185">Reference proteome</keyword>
<dbReference type="InterPro" id="IPR015940">
    <property type="entry name" value="UBA"/>
</dbReference>
<feature type="region of interest" description="Disordered" evidence="1">
    <location>
        <begin position="142"/>
        <end position="161"/>
    </location>
</feature>
<feature type="domain" description="UBA" evidence="2">
    <location>
        <begin position="339"/>
        <end position="378"/>
    </location>
</feature>
<evidence type="ECO:0000313" key="5">
    <source>
        <dbReference type="Proteomes" id="UP000789595"/>
    </source>
</evidence>
<accession>A0A7S4ECR6</accession>
<dbReference type="Gene3D" id="1.10.8.10">
    <property type="entry name" value="DNA helicase RuvA subunit, C-terminal domain"/>
    <property type="match status" value="2"/>
</dbReference>
<protein>
    <recommendedName>
        <fullName evidence="2">UBA domain-containing protein</fullName>
    </recommendedName>
</protein>
<dbReference type="PROSITE" id="PS50030">
    <property type="entry name" value="UBA"/>
    <property type="match status" value="2"/>
</dbReference>
<evidence type="ECO:0000313" key="4">
    <source>
        <dbReference type="EMBL" id="CAH0375984.1"/>
    </source>
</evidence>
<dbReference type="SMART" id="SM00165">
    <property type="entry name" value="UBA"/>
    <property type="match status" value="2"/>
</dbReference>
<dbReference type="EMBL" id="HBIW01022635">
    <property type="protein sequence ID" value="CAE0704064.1"/>
    <property type="molecule type" value="Transcribed_RNA"/>
</dbReference>
<reference evidence="3" key="1">
    <citation type="submission" date="2021-01" db="EMBL/GenBank/DDBJ databases">
        <authorList>
            <person name="Corre E."/>
            <person name="Pelletier E."/>
            <person name="Niang G."/>
            <person name="Scheremetjew M."/>
            <person name="Finn R."/>
            <person name="Kale V."/>
            <person name="Holt S."/>
            <person name="Cochrane G."/>
            <person name="Meng A."/>
            <person name="Brown T."/>
            <person name="Cohen L."/>
        </authorList>
    </citation>
    <scope>NUCLEOTIDE SEQUENCE</scope>
    <source>
        <strain evidence="3">CCMP1756</strain>
    </source>
</reference>
<proteinExistence type="predicted"/>
<feature type="domain" description="UBA" evidence="2">
    <location>
        <begin position="4"/>
        <end position="44"/>
    </location>
</feature>
<dbReference type="Pfam" id="PF00627">
    <property type="entry name" value="UBA"/>
    <property type="match status" value="2"/>
</dbReference>
<dbReference type="EMBL" id="CAKKNE010000005">
    <property type="protein sequence ID" value="CAH0375984.1"/>
    <property type="molecule type" value="Genomic_DNA"/>
</dbReference>